<evidence type="ECO:0000259" key="8">
    <source>
        <dbReference type="Pfam" id="PF03772"/>
    </source>
</evidence>
<feature type="domain" description="ComEC/Rec2-related protein" evidence="8">
    <location>
        <begin position="270"/>
        <end position="519"/>
    </location>
</feature>
<name>A0A087DI93_9BIFI</name>
<dbReference type="RefSeq" id="WP_051923158.1">
    <property type="nucleotide sequence ID" value="NZ_CAUPKV010000031.1"/>
</dbReference>
<evidence type="ECO:0000256" key="2">
    <source>
        <dbReference type="ARBA" id="ARBA00022475"/>
    </source>
</evidence>
<evidence type="ECO:0000256" key="3">
    <source>
        <dbReference type="ARBA" id="ARBA00022692"/>
    </source>
</evidence>
<dbReference type="PANTHER" id="PTHR30619">
    <property type="entry name" value="DNA INTERNALIZATION/COMPETENCE PROTEIN COMEC/REC2"/>
    <property type="match status" value="1"/>
</dbReference>
<evidence type="ECO:0000256" key="4">
    <source>
        <dbReference type="ARBA" id="ARBA00022989"/>
    </source>
</evidence>
<evidence type="ECO:0000313" key="9">
    <source>
        <dbReference type="EMBL" id="KFI95243.1"/>
    </source>
</evidence>
<evidence type="ECO:0000256" key="1">
    <source>
        <dbReference type="ARBA" id="ARBA00004651"/>
    </source>
</evidence>
<protein>
    <submittedName>
        <fullName evidence="9">Competence protein</fullName>
    </submittedName>
</protein>
<keyword evidence="4 7" id="KW-1133">Transmembrane helix</keyword>
<keyword evidence="3 7" id="KW-0812">Transmembrane</keyword>
<dbReference type="NCBIfam" id="TIGR00360">
    <property type="entry name" value="ComEC_N-term"/>
    <property type="match status" value="1"/>
</dbReference>
<feature type="transmembrane region" description="Helical" evidence="7">
    <location>
        <begin position="59"/>
        <end position="81"/>
    </location>
</feature>
<dbReference type="EMBL" id="JGZO01000004">
    <property type="protein sequence ID" value="KFI95243.1"/>
    <property type="molecule type" value="Genomic_DNA"/>
</dbReference>
<gene>
    <name evidence="9" type="ORF">BSCA_1061</name>
</gene>
<comment type="subcellular location">
    <subcellularLocation>
        <location evidence="1">Cell membrane</location>
        <topology evidence="1">Multi-pass membrane protein</topology>
    </subcellularLocation>
</comment>
<evidence type="ECO:0000256" key="7">
    <source>
        <dbReference type="SAM" id="Phobius"/>
    </source>
</evidence>
<dbReference type="InterPro" id="IPR004477">
    <property type="entry name" value="ComEC_N"/>
</dbReference>
<reference evidence="9 10" key="1">
    <citation type="submission" date="2014-03" db="EMBL/GenBank/DDBJ databases">
        <title>Genomics of Bifidobacteria.</title>
        <authorList>
            <person name="Ventura M."/>
            <person name="Milani C."/>
            <person name="Lugli G.A."/>
        </authorList>
    </citation>
    <scope>NUCLEOTIDE SEQUENCE [LARGE SCALE GENOMIC DNA]</scope>
    <source>
        <strain evidence="9 10">LMG 21589</strain>
    </source>
</reference>
<feature type="compositionally biased region" description="Low complexity" evidence="6">
    <location>
        <begin position="243"/>
        <end position="261"/>
    </location>
</feature>
<dbReference type="Proteomes" id="UP000029033">
    <property type="component" value="Unassembled WGS sequence"/>
</dbReference>
<feature type="transmembrane region" description="Helical" evidence="7">
    <location>
        <begin position="280"/>
        <end position="299"/>
    </location>
</feature>
<feature type="transmembrane region" description="Helical" evidence="7">
    <location>
        <begin position="311"/>
        <end position="328"/>
    </location>
</feature>
<dbReference type="GeneID" id="85166038"/>
<keyword evidence="5 7" id="KW-0472">Membrane</keyword>
<organism evidence="9 10">
    <name type="scientific">Bifidobacterium scardovii</name>
    <dbReference type="NCBI Taxonomy" id="158787"/>
    <lineage>
        <taxon>Bacteria</taxon>
        <taxon>Bacillati</taxon>
        <taxon>Actinomycetota</taxon>
        <taxon>Actinomycetes</taxon>
        <taxon>Bifidobacteriales</taxon>
        <taxon>Bifidobacteriaceae</taxon>
        <taxon>Bifidobacterium</taxon>
    </lineage>
</organism>
<evidence type="ECO:0000256" key="6">
    <source>
        <dbReference type="SAM" id="MobiDB-lite"/>
    </source>
</evidence>
<feature type="region of interest" description="Disordered" evidence="6">
    <location>
        <begin position="236"/>
        <end position="261"/>
    </location>
</feature>
<dbReference type="InterPro" id="IPR052159">
    <property type="entry name" value="Competence_DNA_uptake"/>
</dbReference>
<feature type="transmembrane region" description="Helical" evidence="7">
    <location>
        <begin position="442"/>
        <end position="465"/>
    </location>
</feature>
<feature type="transmembrane region" description="Helical" evidence="7">
    <location>
        <begin position="28"/>
        <end position="52"/>
    </location>
</feature>
<feature type="transmembrane region" description="Helical" evidence="7">
    <location>
        <begin position="372"/>
        <end position="393"/>
    </location>
</feature>
<dbReference type="PANTHER" id="PTHR30619:SF7">
    <property type="entry name" value="BETA-LACTAMASE DOMAIN PROTEIN"/>
    <property type="match status" value="1"/>
</dbReference>
<feature type="transmembrane region" description="Helical" evidence="7">
    <location>
        <begin position="508"/>
        <end position="529"/>
    </location>
</feature>
<dbReference type="Pfam" id="PF03772">
    <property type="entry name" value="Competence"/>
    <property type="match status" value="1"/>
</dbReference>
<evidence type="ECO:0000256" key="5">
    <source>
        <dbReference type="ARBA" id="ARBA00023136"/>
    </source>
</evidence>
<dbReference type="AlphaFoldDB" id="A0A087DI93"/>
<dbReference type="eggNOG" id="COG0658">
    <property type="taxonomic scope" value="Bacteria"/>
</dbReference>
<accession>A0A087DI93</accession>
<comment type="caution">
    <text evidence="9">The sequence shown here is derived from an EMBL/GenBank/DDBJ whole genome shotgun (WGS) entry which is preliminary data.</text>
</comment>
<keyword evidence="10" id="KW-1185">Reference proteome</keyword>
<keyword evidence="2" id="KW-1003">Cell membrane</keyword>
<dbReference type="GO" id="GO:0005886">
    <property type="term" value="C:plasma membrane"/>
    <property type="evidence" value="ECO:0007669"/>
    <property type="project" value="UniProtKB-SubCell"/>
</dbReference>
<dbReference type="STRING" id="158787.BSCA_1061"/>
<proteinExistence type="predicted"/>
<evidence type="ECO:0000313" key="10">
    <source>
        <dbReference type="Proteomes" id="UP000029033"/>
    </source>
</evidence>
<sequence length="568" mass="58515">MLPVAAAMWAASLATQRGFPPFMSAKGGWLGPVTAIVPLLALLLALLSFAVLAKPHVTASMMLVGALVASASALAGCLVQWHDTASALGRAGTATVTVTAMIGTPATASAMRGARCQADATLTAVADGLTARPSSAAVRLFASGADCAPMVQGATVRARGTLQQARFGRMPLWLVVDGPDGLRALNRPPPHRRAIAAMQRAFFAVTERLDDQGRVLVPGLTMGVLGQDYVNTGGSVLADDPRSGAPDSDASGSGEPGEAAAHPVDANYAATVKERFRRSGIMHLMAVSGGHFALIAGLIRRGCARMLLPRQAVAAAMAAAYLMLAAGMYPSDSVLRALVMGMFGAAAHAIGRRGQSMSALGWTVAGVLALDPPMACSFGFALSSAAVLGIILFTRPLGAWLGERLPRMVAEPLAMTVGAQALTLPIQVLMEPELPLASIPANLLVGPFVGCATMAGLAALAVSWLSPDLGFACAWIAGCGTQVMERIAAWLSSGRAATVPWAGGVPGALLMLAAEAALALVPILTAQVIRARRGPDRGLPGRAFRPRMRDRIALWCSQTKELFGKETG</sequence>